<dbReference type="Proteomes" id="UP000831536">
    <property type="component" value="Segment"/>
</dbReference>
<evidence type="ECO:0000313" key="2">
    <source>
        <dbReference type="EMBL" id="UPW35921.1"/>
    </source>
</evidence>
<evidence type="ECO:0000313" key="3">
    <source>
        <dbReference type="Proteomes" id="UP000831536"/>
    </source>
</evidence>
<evidence type="ECO:0000256" key="1">
    <source>
        <dbReference type="SAM" id="Phobius"/>
    </source>
</evidence>
<sequence length="138" mass="15156">MTLAFIVWLTMAVFPGLKTIGLTAFWILLVMAAGIACALPILLDERFTPSRVQQGFIKHGKRLAIILITVAVVGQLVPNEKTSWIMIGAYATQALYESDTGQIAIEGANDMLRRLIKRANDETKDVLADKLIEQAKEG</sequence>
<reference evidence="2" key="1">
    <citation type="journal article" date="2022" name="J. Appl. Microbiol.">
        <title>Bacteriophage-Antibiotic Combinations Against Multidrug-Resistant Pseudomonas aeruginosa.</title>
        <authorList>
            <person name="Holger D."/>
            <person name="Lev K.L."/>
            <person name="Kebriaei R."/>
            <person name="Morrisette T."/>
            <person name="Shah R."/>
            <person name="Alexander J."/>
            <person name="Lehman S.M."/>
            <person name="Rybak M.J."/>
        </authorList>
    </citation>
    <scope>NUCLEOTIDE SEQUENCE</scope>
</reference>
<keyword evidence="1" id="KW-0812">Transmembrane</keyword>
<protein>
    <submittedName>
        <fullName evidence="2">Uncharacterized protein</fullName>
    </submittedName>
</protein>
<proteinExistence type="predicted"/>
<accession>A0AAE9HKC2</accession>
<keyword evidence="3" id="KW-1185">Reference proteome</keyword>
<feature type="transmembrane region" description="Helical" evidence="1">
    <location>
        <begin position="20"/>
        <end position="43"/>
    </location>
</feature>
<gene>
    <name evidence="2" type="ORF">EM_136</name>
</gene>
<name>A0AAE9HKC2_9CAUD</name>
<keyword evidence="1" id="KW-1133">Transmembrane helix</keyword>
<organism evidence="2 3">
    <name type="scientific">Pseudomonas phage EM</name>
    <dbReference type="NCBI Taxonomy" id="2936914"/>
    <lineage>
        <taxon>Viruses</taxon>
        <taxon>Duplodnaviria</taxon>
        <taxon>Heunggongvirae</taxon>
        <taxon>Uroviricota</taxon>
        <taxon>Caudoviricetes</taxon>
        <taxon>Vandenendeviridae</taxon>
        <taxon>Skurskavirinae</taxon>
        <taxon>Baldwinvirus</taxon>
        <taxon>Baldwinvirus EM</taxon>
    </lineage>
</organism>
<dbReference type="EMBL" id="ON169972">
    <property type="protein sequence ID" value="UPW35921.1"/>
    <property type="molecule type" value="Genomic_DNA"/>
</dbReference>
<keyword evidence="1" id="KW-0472">Membrane</keyword>